<dbReference type="Pfam" id="PF01077">
    <property type="entry name" value="NIR_SIR"/>
    <property type="match status" value="1"/>
</dbReference>
<dbReference type="AlphaFoldDB" id="C2XT98"/>
<comment type="cofactor">
    <cofactor evidence="1 15">
        <name>FAD</name>
        <dbReference type="ChEBI" id="CHEBI:57692"/>
    </cofactor>
</comment>
<feature type="binding site" evidence="16">
    <location>
        <position position="641"/>
    </location>
    <ligand>
        <name>[4Fe-4S] cluster</name>
        <dbReference type="ChEBI" id="CHEBI:49883"/>
    </ligand>
</feature>
<dbReference type="InterPro" id="IPR005117">
    <property type="entry name" value="NiRdtase/SiRdtase_haem-b_fer"/>
</dbReference>
<evidence type="ECO:0000256" key="4">
    <source>
        <dbReference type="ARBA" id="ARBA00022485"/>
    </source>
</evidence>
<dbReference type="EMBL" id="ACMP01000062">
    <property type="protein sequence ID" value="EEL71127.1"/>
    <property type="molecule type" value="Genomic_DNA"/>
</dbReference>
<dbReference type="FunFam" id="3.50.50.60:FF:000033">
    <property type="entry name" value="Nitrite reductase [NAD(P)H], large subunit"/>
    <property type="match status" value="1"/>
</dbReference>
<dbReference type="PROSITE" id="PS00365">
    <property type="entry name" value="NIR_SIR"/>
    <property type="match status" value="1"/>
</dbReference>
<dbReference type="FunFam" id="3.30.390.30:FF:000015">
    <property type="entry name" value="Nitrite reductase large subunit"/>
    <property type="match status" value="1"/>
</dbReference>
<dbReference type="PRINTS" id="PR00368">
    <property type="entry name" value="FADPNR"/>
</dbReference>
<evidence type="ECO:0000256" key="1">
    <source>
        <dbReference type="ARBA" id="ARBA00001974"/>
    </source>
</evidence>
<dbReference type="HOGENOM" id="CLU_003291_0_0_9"/>
<dbReference type="PRINTS" id="PR00411">
    <property type="entry name" value="PNDRDTASEI"/>
</dbReference>
<dbReference type="InterPro" id="IPR023753">
    <property type="entry name" value="FAD/NAD-binding_dom"/>
</dbReference>
<keyword evidence="7" id="KW-0001">2Fe-2S</keyword>
<comment type="cofactor">
    <cofactor evidence="16">
        <name>[4Fe-4S] cluster</name>
        <dbReference type="ChEBI" id="CHEBI:49883"/>
    </cofactor>
    <text evidence="16">Binds 1 [4Fe-4S] cluster per subunit.</text>
</comment>
<dbReference type="InterPro" id="IPR045854">
    <property type="entry name" value="NO2/SO3_Rdtase_4Fe4S_sf"/>
</dbReference>
<dbReference type="PANTHER" id="PTHR43809:SF1">
    <property type="entry name" value="NITRITE REDUCTASE (NADH) LARGE SUBUNIT"/>
    <property type="match status" value="1"/>
</dbReference>
<keyword evidence="8 16" id="KW-0479">Metal-binding</keyword>
<dbReference type="InterPro" id="IPR041854">
    <property type="entry name" value="BFD-like_2Fe2S-bd_dom_sf"/>
</dbReference>
<dbReference type="InterPro" id="IPR036136">
    <property type="entry name" value="Nit/Sulf_reduc_fer-like_dom_sf"/>
</dbReference>
<feature type="binding site" evidence="16">
    <location>
        <position position="675"/>
    </location>
    <ligand>
        <name>[4Fe-4S] cluster</name>
        <dbReference type="ChEBI" id="CHEBI:49883"/>
    </ligand>
</feature>
<dbReference type="FunFam" id="1.10.10.1100:FF:000002">
    <property type="entry name" value="Nitrite reductase large subunit"/>
    <property type="match status" value="1"/>
</dbReference>
<keyword evidence="4 16" id="KW-0004">4Fe-4S</keyword>
<dbReference type="InterPro" id="IPR006067">
    <property type="entry name" value="NO2/SO3_Rdtase_4Fe4S_dom"/>
</dbReference>
<evidence type="ECO:0000259" key="19">
    <source>
        <dbReference type="Pfam" id="PF04324"/>
    </source>
</evidence>
<dbReference type="Pfam" id="PF07992">
    <property type="entry name" value="Pyr_redox_2"/>
    <property type="match status" value="1"/>
</dbReference>
<feature type="domain" description="BFD-like [2Fe-2S]-binding" evidence="19">
    <location>
        <begin position="417"/>
        <end position="465"/>
    </location>
</feature>
<dbReference type="Pfam" id="PF04324">
    <property type="entry name" value="Fer2_BFD"/>
    <property type="match status" value="2"/>
</dbReference>
<evidence type="ECO:0000256" key="2">
    <source>
        <dbReference type="ARBA" id="ARBA00005096"/>
    </source>
</evidence>
<evidence type="ECO:0000256" key="16">
    <source>
        <dbReference type="PIRSR" id="PIRSR037149-1"/>
    </source>
</evidence>
<feature type="domain" description="Nitrite/Sulfite reductase ferredoxin-like" evidence="18">
    <location>
        <begin position="556"/>
        <end position="618"/>
    </location>
</feature>
<dbReference type="GO" id="GO:0050660">
    <property type="term" value="F:flavin adenine dinucleotide binding"/>
    <property type="evidence" value="ECO:0007669"/>
    <property type="project" value="UniProtKB-UniRule"/>
</dbReference>
<dbReference type="InterPro" id="IPR016156">
    <property type="entry name" value="FAD/NAD-linked_Rdtase_dimer_sf"/>
</dbReference>
<evidence type="ECO:0000256" key="14">
    <source>
        <dbReference type="ARBA" id="ARBA00034078"/>
    </source>
</evidence>
<evidence type="ECO:0000256" key="11">
    <source>
        <dbReference type="ARBA" id="ARBA00023004"/>
    </source>
</evidence>
<evidence type="ECO:0000256" key="5">
    <source>
        <dbReference type="ARBA" id="ARBA00022617"/>
    </source>
</evidence>
<dbReference type="InterPro" id="IPR012744">
    <property type="entry name" value="Nitri_red_NirB"/>
</dbReference>
<name>C2XT98_BACMY</name>
<evidence type="ECO:0000259" key="18">
    <source>
        <dbReference type="Pfam" id="PF03460"/>
    </source>
</evidence>
<evidence type="ECO:0000256" key="3">
    <source>
        <dbReference type="ARBA" id="ARBA00010429"/>
    </source>
</evidence>
<feature type="domain" description="NADH-rubredoxin oxidoreductase C-terminal" evidence="21">
    <location>
        <begin position="319"/>
        <end position="385"/>
    </location>
</feature>
<keyword evidence="10" id="KW-0560">Oxidoreductase</keyword>
<dbReference type="Gene3D" id="3.30.390.30">
    <property type="match status" value="1"/>
</dbReference>
<evidence type="ECO:0000259" key="20">
    <source>
        <dbReference type="Pfam" id="PF07992"/>
    </source>
</evidence>
<keyword evidence="9 15" id="KW-0274">FAD</keyword>
<feature type="domain" description="BFD-like [2Fe-2S]-binding" evidence="19">
    <location>
        <begin position="481"/>
        <end position="531"/>
    </location>
</feature>
<dbReference type="PANTHER" id="PTHR43809">
    <property type="entry name" value="NITRITE REDUCTASE (NADH) LARGE SUBUNIT"/>
    <property type="match status" value="1"/>
</dbReference>
<comment type="cofactor">
    <cofactor evidence="16">
        <name>siroheme</name>
        <dbReference type="ChEBI" id="CHEBI:60052"/>
    </cofactor>
    <text evidence="16">Binds 1 siroheme per subunit.</text>
</comment>
<comment type="similarity">
    <text evidence="3">Belongs to the nitrite and sulfite reductase 4Fe-4S domain family.</text>
</comment>
<evidence type="ECO:0000259" key="17">
    <source>
        <dbReference type="Pfam" id="PF01077"/>
    </source>
</evidence>
<dbReference type="FunFam" id="3.30.413.10:FF:000017">
    <property type="entry name" value="Nitrite reductase large subunit"/>
    <property type="match status" value="1"/>
</dbReference>
<dbReference type="InterPro" id="IPR017121">
    <property type="entry name" value="Nitrite_Rdtase_lsu"/>
</dbReference>
<feature type="domain" description="Nitrite/sulphite reductase 4Fe-4S" evidence="17">
    <location>
        <begin position="627"/>
        <end position="761"/>
    </location>
</feature>
<keyword evidence="12 16" id="KW-0411">Iron-sulfur</keyword>
<dbReference type="InterPro" id="IPR041575">
    <property type="entry name" value="Rubredoxin_C"/>
</dbReference>
<evidence type="ECO:0000259" key="21">
    <source>
        <dbReference type="Pfam" id="PF18267"/>
    </source>
</evidence>
<dbReference type="GO" id="GO:0046872">
    <property type="term" value="F:metal ion binding"/>
    <property type="evidence" value="ECO:0007669"/>
    <property type="project" value="UniProtKB-KW"/>
</dbReference>
<evidence type="ECO:0000256" key="15">
    <source>
        <dbReference type="PIRNR" id="PIRNR037149"/>
    </source>
</evidence>
<reference evidence="22" key="1">
    <citation type="journal article" date="2012" name="Genome Res.">
        <title>Genomic characterization of the Bacillus cereus sensu lato species: Backdrop to the evolution of Bacillus anthracis.</title>
        <authorList>
            <person name="Zwick M.E."/>
            <person name="Joseph S.J."/>
            <person name="Didelot X."/>
            <person name="Chen P.E."/>
            <person name="Bishop-Lilly K.A."/>
            <person name="Stewart A.C."/>
            <person name="Willner K."/>
            <person name="Nolan N."/>
            <person name="Lentz S."/>
            <person name="Thomason M.K."/>
            <person name="Sozhamannan S."/>
            <person name="Mateczun A.J."/>
            <person name="Du L."/>
            <person name="Read T.D."/>
        </authorList>
    </citation>
    <scope>NUCLEOTIDE SEQUENCE [LARGE SCALE GENOMIC DNA]</scope>
    <source>
        <strain evidence="22">AH603</strain>
    </source>
</reference>
<dbReference type="GO" id="GO:0051539">
    <property type="term" value="F:4 iron, 4 sulfur cluster binding"/>
    <property type="evidence" value="ECO:0007669"/>
    <property type="project" value="UniProtKB-KW"/>
</dbReference>
<dbReference type="Gene3D" id="3.50.50.60">
    <property type="entry name" value="FAD/NAD(P)-binding domain"/>
    <property type="match status" value="2"/>
</dbReference>
<feature type="binding site" description="axial binding residue" evidence="16">
    <location>
        <position position="679"/>
    </location>
    <ligand>
        <name>siroheme</name>
        <dbReference type="ChEBI" id="CHEBI:60052"/>
    </ligand>
    <ligandPart>
        <name>Fe</name>
        <dbReference type="ChEBI" id="CHEBI:18248"/>
    </ligandPart>
</feature>
<evidence type="ECO:0000256" key="8">
    <source>
        <dbReference type="ARBA" id="ARBA00022723"/>
    </source>
</evidence>
<sequence length="803" mass="88736">MNMKKRLVMIGNGMAGIRCMEEILKHDSDSYEITIFGDEPHPNYNRIMLSHVLQGKTNMQDIIMNEYSWYEENEITLYTNERVQSINREEKVIVTEKNRTLTYDKLIIATGSSAFILPVEGSTLPGVTGFRTIEDTQFMMDTAKEKKKAVVIGGGLLGLEAARGLIDLGMDVHVVHLMPSLMEQQLDTKAASLLREDLEAQGMKFLMEKKTVKILGTDHVEGIQFEDGEVVDCNLIVMAVGIRPNTQIAKDASLIVNRGIVVNDYMQTDDASIYAVGECAEHDGIAYGLVAPLYEQGAILAKHITNLQTDGYTGSIVGTQLKVAGCDLFSAGQIYEDDQTKVISIFDECKRSYKKVLIRDNKVVGIVLYGDTADGTRLFSMLKKEEDIQEYTAASLLHKAGEESELDVATMSADDTICGCNGVTKGTIVHAILEQELTTFEEVKGCTKAAGSCGKCRPLVEQVLAHTLGDAFDASAQSAGMCGCTTLSRDEVVAAIHEKGLKSSKEVRNVLGFAHEDGCSKCRPALNYYLRMAIPEEYADDKSSRYVNERMNGNIQHDGTFSVIPRMYGGVTTADDLMKIAEVAKKYDVPLVKITGASRIGLYGVKKQDLPNVWADLNMTSGYAYSKSLRNVKSCVGSRFCRFGTKDSLGLGMLLEQSLEMVDTPHKMKMGVTGCPRNCAEVLTKDFGVVCVENGFQLYIGGNGGTEVREADFVMIVPTEGDVLRIATAYMQYYRETGIYGERTAYWTERLGFDHIKEILQDTSMVTMLNERFQTARSTYTEAWGQALESKSLKAMYEVETVK</sequence>
<dbReference type="Gene3D" id="3.30.413.10">
    <property type="entry name" value="Sulfite Reductase Hemoprotein, domain 1"/>
    <property type="match status" value="1"/>
</dbReference>
<evidence type="ECO:0000256" key="7">
    <source>
        <dbReference type="ARBA" id="ARBA00022714"/>
    </source>
</evidence>
<dbReference type="InterPro" id="IPR006066">
    <property type="entry name" value="NO2/SO3_Rdtase_FeS/sirohaem_BS"/>
</dbReference>
<dbReference type="GO" id="GO:0020037">
    <property type="term" value="F:heme binding"/>
    <property type="evidence" value="ECO:0007669"/>
    <property type="project" value="InterPro"/>
</dbReference>
<gene>
    <name evidence="22" type="ORF">bcere0026_19630</name>
</gene>
<dbReference type="Pfam" id="PF03460">
    <property type="entry name" value="NIR_SIR_ferr"/>
    <property type="match status" value="1"/>
</dbReference>
<dbReference type="SUPFAM" id="SSF51905">
    <property type="entry name" value="FAD/NAD(P)-binding domain"/>
    <property type="match status" value="2"/>
</dbReference>
<evidence type="ECO:0000256" key="13">
    <source>
        <dbReference type="ARBA" id="ARBA00023063"/>
    </source>
</evidence>
<comment type="cofactor">
    <cofactor evidence="14">
        <name>[2Fe-2S] cluster</name>
        <dbReference type="ChEBI" id="CHEBI:190135"/>
    </cofactor>
</comment>
<proteinExistence type="inferred from homology"/>
<dbReference type="PIRSF" id="PIRSF037149">
    <property type="entry name" value="NirB"/>
    <property type="match status" value="1"/>
</dbReference>
<keyword evidence="5 16" id="KW-0349">Heme</keyword>
<dbReference type="SUPFAM" id="SSF55124">
    <property type="entry name" value="Nitrite/Sulfite reductase N-terminal domain-like"/>
    <property type="match status" value="1"/>
</dbReference>
<keyword evidence="11 16" id="KW-0408">Iron</keyword>
<accession>C2XT98</accession>
<feature type="domain" description="FAD/NAD(P)-binding" evidence="20">
    <location>
        <begin position="6"/>
        <end position="282"/>
    </location>
</feature>
<dbReference type="Pfam" id="PF18267">
    <property type="entry name" value="Rubredoxin_C"/>
    <property type="match status" value="1"/>
</dbReference>
<dbReference type="GO" id="GO:0051537">
    <property type="term" value="F:2 iron, 2 sulfur cluster binding"/>
    <property type="evidence" value="ECO:0007669"/>
    <property type="project" value="UniProtKB-KW"/>
</dbReference>
<protein>
    <submittedName>
        <fullName evidence="22">Nitrite reductase</fullName>
    </submittedName>
</protein>
<dbReference type="InterPro" id="IPR007419">
    <property type="entry name" value="BFD-like_2Fe2S-bd_dom"/>
</dbReference>
<evidence type="ECO:0000256" key="10">
    <source>
        <dbReference type="ARBA" id="ARBA00023002"/>
    </source>
</evidence>
<evidence type="ECO:0000256" key="9">
    <source>
        <dbReference type="ARBA" id="ARBA00022827"/>
    </source>
</evidence>
<keyword evidence="13 15" id="KW-0534">Nitrate assimilation</keyword>
<evidence type="ECO:0000256" key="12">
    <source>
        <dbReference type="ARBA" id="ARBA00023014"/>
    </source>
</evidence>
<comment type="caution">
    <text evidence="22">The sequence shown here is derived from an EMBL/GenBank/DDBJ whole genome shotgun (WGS) entry which is preliminary data.</text>
</comment>
<dbReference type="GO" id="GO:0050661">
    <property type="term" value="F:NADP binding"/>
    <property type="evidence" value="ECO:0007669"/>
    <property type="project" value="UniProtKB-UniRule"/>
</dbReference>
<dbReference type="UniPathway" id="UPA00653"/>
<dbReference type="Proteomes" id="UP000001753">
    <property type="component" value="Chromosome"/>
</dbReference>
<dbReference type="GO" id="GO:0098809">
    <property type="term" value="F:nitrite reductase activity"/>
    <property type="evidence" value="ECO:0007669"/>
    <property type="project" value="InterPro"/>
</dbReference>
<evidence type="ECO:0000256" key="6">
    <source>
        <dbReference type="ARBA" id="ARBA00022630"/>
    </source>
</evidence>
<dbReference type="InterPro" id="IPR036188">
    <property type="entry name" value="FAD/NAD-bd_sf"/>
</dbReference>
<feature type="binding site" evidence="16">
    <location>
        <position position="635"/>
    </location>
    <ligand>
        <name>[4Fe-4S] cluster</name>
        <dbReference type="ChEBI" id="CHEBI:49883"/>
    </ligand>
</feature>
<dbReference type="GO" id="GO:0042128">
    <property type="term" value="P:nitrate assimilation"/>
    <property type="evidence" value="ECO:0007669"/>
    <property type="project" value="UniProtKB-UniRule"/>
</dbReference>
<dbReference type="PRINTS" id="PR00397">
    <property type="entry name" value="SIROHAEM"/>
</dbReference>
<evidence type="ECO:0000313" key="22">
    <source>
        <dbReference type="EMBL" id="EEL71127.1"/>
    </source>
</evidence>
<dbReference type="SUPFAM" id="SSF56014">
    <property type="entry name" value="Nitrite and sulphite reductase 4Fe-4S domain-like"/>
    <property type="match status" value="1"/>
</dbReference>
<dbReference type="InterPro" id="IPR052034">
    <property type="entry name" value="NasD-like"/>
</dbReference>
<dbReference type="Gene3D" id="1.10.10.1100">
    <property type="entry name" value="BFD-like [2Fe-2S]-binding domain"/>
    <property type="match status" value="2"/>
</dbReference>
<dbReference type="CDD" id="cd19944">
    <property type="entry name" value="NirB_Fer2_BFD-like_2"/>
    <property type="match status" value="1"/>
</dbReference>
<feature type="binding site" evidence="16">
    <location>
        <position position="679"/>
    </location>
    <ligand>
        <name>[4Fe-4S] cluster</name>
        <dbReference type="ChEBI" id="CHEBI:49883"/>
    </ligand>
</feature>
<dbReference type="NCBIfam" id="TIGR02374">
    <property type="entry name" value="nitri_red_nirB"/>
    <property type="match status" value="1"/>
</dbReference>
<keyword evidence="6 15" id="KW-0285">Flavoprotein</keyword>
<dbReference type="SMR" id="C2XT98"/>
<dbReference type="CDD" id="cd19943">
    <property type="entry name" value="NirB_Fer2_BFD-like_1"/>
    <property type="match status" value="1"/>
</dbReference>
<comment type="pathway">
    <text evidence="2">Nitrogen metabolism; nitrate reduction (assimilation).</text>
</comment>
<organism evidence="22">
    <name type="scientific">Bacillus mycoides</name>
    <dbReference type="NCBI Taxonomy" id="1405"/>
    <lineage>
        <taxon>Bacteria</taxon>
        <taxon>Bacillati</taxon>
        <taxon>Bacillota</taxon>
        <taxon>Bacilli</taxon>
        <taxon>Bacillales</taxon>
        <taxon>Bacillaceae</taxon>
        <taxon>Bacillus</taxon>
        <taxon>Bacillus cereus group</taxon>
    </lineage>
</organism>